<protein>
    <submittedName>
        <fullName evidence="2">Uncharacterized protein</fullName>
    </submittedName>
</protein>
<gene>
    <name evidence="2" type="ORF">B4147_3343</name>
</gene>
<dbReference type="RefSeq" id="WP_046957652.1">
    <property type="nucleotide sequence ID" value="NZ_LCYN01000004.1"/>
</dbReference>
<dbReference type="AlphaFoldDB" id="A0A0G8CG61"/>
<dbReference type="PATRIC" id="fig|1396.433.peg.2221"/>
<proteinExistence type="predicted"/>
<keyword evidence="1" id="KW-0812">Transmembrane</keyword>
<reference evidence="3" key="2">
    <citation type="submission" date="2015-04" db="EMBL/GenBank/DDBJ databases">
        <title>Draft Genome Sequences of Eight Spore-Forming Food Isolates of Bacillus cereus Genome sequencing.</title>
        <authorList>
            <person name="Krawcyk A.O."/>
            <person name="de Jong A."/>
            <person name="Eijlander R.T."/>
            <person name="Berendsen E.M."/>
            <person name="Holsappel S."/>
            <person name="Wells-Bennik M."/>
            <person name="Kuipers O.P."/>
        </authorList>
    </citation>
    <scope>NUCLEOTIDE SEQUENCE [LARGE SCALE GENOMIC DNA]</scope>
    <source>
        <strain evidence="3">B4147</strain>
    </source>
</reference>
<name>A0A0G8CG61_9BACI</name>
<evidence type="ECO:0000313" key="2">
    <source>
        <dbReference type="EMBL" id="KKZ98760.1"/>
    </source>
</evidence>
<sequence length="141" mass="16230">MRKLRKDIKAIAQLVILLAVFTLLFVVFNAIGNMEMLVGMIQETSKLGISIIIGLIGIAIACIAFQSLEARKENKNFYMNYLTLMLIALLFLLTIFWFPYLPIDSNKYMYYFIFIVYFLLGTVLLGLSLRGTHEIIKKTFE</sequence>
<evidence type="ECO:0000256" key="1">
    <source>
        <dbReference type="SAM" id="Phobius"/>
    </source>
</evidence>
<dbReference type="EMBL" id="LCYN01000004">
    <property type="protein sequence ID" value="KKZ98760.1"/>
    <property type="molecule type" value="Genomic_DNA"/>
</dbReference>
<organism evidence="2 3">
    <name type="scientific">Bacillus wiedmannii</name>
    <dbReference type="NCBI Taxonomy" id="1890302"/>
    <lineage>
        <taxon>Bacteria</taxon>
        <taxon>Bacillati</taxon>
        <taxon>Bacillota</taxon>
        <taxon>Bacilli</taxon>
        <taxon>Bacillales</taxon>
        <taxon>Bacillaceae</taxon>
        <taxon>Bacillus</taxon>
        <taxon>Bacillus cereus group</taxon>
    </lineage>
</organism>
<comment type="caution">
    <text evidence="2">The sequence shown here is derived from an EMBL/GenBank/DDBJ whole genome shotgun (WGS) entry which is preliminary data.</text>
</comment>
<keyword evidence="1" id="KW-0472">Membrane</keyword>
<feature type="transmembrane region" description="Helical" evidence="1">
    <location>
        <begin position="47"/>
        <end position="65"/>
    </location>
</feature>
<dbReference type="Proteomes" id="UP000035350">
    <property type="component" value="Unassembled WGS sequence"/>
</dbReference>
<evidence type="ECO:0000313" key="3">
    <source>
        <dbReference type="Proteomes" id="UP000035350"/>
    </source>
</evidence>
<reference evidence="2 3" key="1">
    <citation type="journal article" date="2015" name="Genome Announc.">
        <title>Next-Generation Whole-Genome Sequencing of Eight Strains of Bacillus cereus, Isolated from Food.</title>
        <authorList>
            <person name="Krawczyk A.O."/>
            <person name="de Jong A."/>
            <person name="Eijlander R.T."/>
            <person name="Berendsen E.M."/>
            <person name="Holsappel S."/>
            <person name="Wells-Bennik M.H."/>
            <person name="Kuipers O.P."/>
        </authorList>
    </citation>
    <scope>NUCLEOTIDE SEQUENCE [LARGE SCALE GENOMIC DNA]</scope>
    <source>
        <strain evidence="2 3">B4147</strain>
    </source>
</reference>
<feature type="transmembrane region" description="Helical" evidence="1">
    <location>
        <begin position="77"/>
        <end position="98"/>
    </location>
</feature>
<feature type="transmembrane region" description="Helical" evidence="1">
    <location>
        <begin position="12"/>
        <end position="32"/>
    </location>
</feature>
<keyword evidence="1" id="KW-1133">Transmembrane helix</keyword>
<feature type="transmembrane region" description="Helical" evidence="1">
    <location>
        <begin position="110"/>
        <end position="129"/>
    </location>
</feature>
<accession>A0A0G8CG61</accession>